<organism evidence="1 2">
    <name type="scientific">[Candida] jaroonii</name>
    <dbReference type="NCBI Taxonomy" id="467808"/>
    <lineage>
        <taxon>Eukaryota</taxon>
        <taxon>Fungi</taxon>
        <taxon>Dikarya</taxon>
        <taxon>Ascomycota</taxon>
        <taxon>Saccharomycotina</taxon>
        <taxon>Pichiomycetes</taxon>
        <taxon>Debaryomycetaceae</taxon>
        <taxon>Yamadazyma</taxon>
    </lineage>
</organism>
<evidence type="ECO:0000313" key="1">
    <source>
        <dbReference type="EMBL" id="CAH6723728.1"/>
    </source>
</evidence>
<gene>
    <name evidence="1" type="ORF">CLIB1444_19S00584</name>
</gene>
<dbReference type="Proteomes" id="UP001152531">
    <property type="component" value="Unassembled WGS sequence"/>
</dbReference>
<comment type="caution">
    <text evidence="1">The sequence shown here is derived from an EMBL/GenBank/DDBJ whole genome shotgun (WGS) entry which is preliminary data.</text>
</comment>
<keyword evidence="2" id="KW-1185">Reference proteome</keyword>
<sequence>MDWNIVVDGGGTKTAVILGNKDVQFKGLSGSSNVFTLSSEAVVDTVKSAIEDALNKRNLQYKDVLTLQQVKHINIGLAGASSVSKEKLDHTKKLFKQCYQSSTVDLVSDAFLLPLACSIHSKYYITLIAGTGSSSMCFERGTELKFLGRSGGWGPHFGDNGGGYSIGRELIVSTLKHIDEYNVIKPFKPQYQMKSIHKQVLHQIVGHHTTNLSEFLTALKKFEDSSILGDSRKQIASLTKIIFEELENDDGSEVVAKEILIKESQSLVDIIKPFCNIVDDNTTLILSGSLFSLKPYKDYFFENLVQSNIKFPTEIVLDPASTALQNM</sequence>
<dbReference type="EMBL" id="CALSDN010000019">
    <property type="protein sequence ID" value="CAH6723728.1"/>
    <property type="molecule type" value="Genomic_DNA"/>
</dbReference>
<reference evidence="1" key="1">
    <citation type="submission" date="2022-06" db="EMBL/GenBank/DDBJ databases">
        <authorList>
            <person name="Legras J.-L."/>
            <person name="Devillers H."/>
            <person name="Grondin C."/>
        </authorList>
    </citation>
    <scope>NUCLEOTIDE SEQUENCE</scope>
    <source>
        <strain evidence="1">CLIB 1444</strain>
    </source>
</reference>
<name>A0ACA9YGH1_9ASCO</name>
<evidence type="ECO:0000313" key="2">
    <source>
        <dbReference type="Proteomes" id="UP001152531"/>
    </source>
</evidence>
<proteinExistence type="predicted"/>
<protein>
    <submittedName>
        <fullName evidence="1">Uncharacterized protein</fullName>
    </submittedName>
</protein>
<accession>A0ACA9YGH1</accession>